<evidence type="ECO:0008006" key="5">
    <source>
        <dbReference type="Google" id="ProtNLM"/>
    </source>
</evidence>
<dbReference type="PANTHER" id="PTHR13743">
    <property type="entry name" value="BEIGE/BEACH-RELATED"/>
    <property type="match status" value="1"/>
</dbReference>
<dbReference type="SMART" id="SM01026">
    <property type="entry name" value="Beach"/>
    <property type="match status" value="1"/>
</dbReference>
<dbReference type="InterPro" id="IPR011993">
    <property type="entry name" value="PH-like_dom_sf"/>
</dbReference>
<comment type="caution">
    <text evidence="3">The sequence shown here is derived from an EMBL/GenBank/DDBJ whole genome shotgun (WGS) entry which is preliminary data.</text>
</comment>
<dbReference type="InterPro" id="IPR050865">
    <property type="entry name" value="BEACH_Domain"/>
</dbReference>
<dbReference type="Pfam" id="PF14844">
    <property type="entry name" value="PH_BEACH"/>
    <property type="match status" value="1"/>
</dbReference>
<dbReference type="PROSITE" id="PS50197">
    <property type="entry name" value="BEACH"/>
    <property type="match status" value="1"/>
</dbReference>
<dbReference type="GO" id="GO:0008104">
    <property type="term" value="P:intracellular protein localization"/>
    <property type="evidence" value="ECO:0007669"/>
    <property type="project" value="TreeGrafter"/>
</dbReference>
<dbReference type="GO" id="GO:0016020">
    <property type="term" value="C:membrane"/>
    <property type="evidence" value="ECO:0007669"/>
    <property type="project" value="TreeGrafter"/>
</dbReference>
<dbReference type="GO" id="GO:0019901">
    <property type="term" value="F:protein kinase binding"/>
    <property type="evidence" value="ECO:0007669"/>
    <property type="project" value="TreeGrafter"/>
</dbReference>
<feature type="domain" description="BEACH-type PH" evidence="2">
    <location>
        <begin position="1326"/>
        <end position="1437"/>
    </location>
</feature>
<dbReference type="OrthoDB" id="26681at2759"/>
<evidence type="ECO:0000259" key="2">
    <source>
        <dbReference type="PROSITE" id="PS51783"/>
    </source>
</evidence>
<dbReference type="InterPro" id="IPR023362">
    <property type="entry name" value="PH-BEACH_dom"/>
</dbReference>
<dbReference type="SUPFAM" id="SSF81837">
    <property type="entry name" value="BEACH domain"/>
    <property type="match status" value="1"/>
</dbReference>
<dbReference type="InterPro" id="IPR036372">
    <property type="entry name" value="BEACH_dom_sf"/>
</dbReference>
<dbReference type="SUPFAM" id="SSF50729">
    <property type="entry name" value="PH domain-like"/>
    <property type="match status" value="1"/>
</dbReference>
<protein>
    <recommendedName>
        <fullName evidence="5">BEACH domain-containing protein</fullName>
    </recommendedName>
</protein>
<organism evidence="3 4">
    <name type="scientific">Stentor coeruleus</name>
    <dbReference type="NCBI Taxonomy" id="5963"/>
    <lineage>
        <taxon>Eukaryota</taxon>
        <taxon>Sar</taxon>
        <taxon>Alveolata</taxon>
        <taxon>Ciliophora</taxon>
        <taxon>Postciliodesmatophora</taxon>
        <taxon>Heterotrichea</taxon>
        <taxon>Heterotrichida</taxon>
        <taxon>Stentoridae</taxon>
        <taxon>Stentor</taxon>
    </lineage>
</organism>
<name>A0A1R2B5Y0_9CILI</name>
<dbReference type="Pfam" id="PF02138">
    <property type="entry name" value="Beach"/>
    <property type="match status" value="1"/>
</dbReference>
<dbReference type="EMBL" id="MPUH01000926">
    <property type="protein sequence ID" value="OMJ72146.1"/>
    <property type="molecule type" value="Genomic_DNA"/>
</dbReference>
<dbReference type="Gene3D" id="2.30.29.30">
    <property type="entry name" value="Pleckstrin-homology domain (PH domain)/Phosphotyrosine-binding domain (PTB)"/>
    <property type="match status" value="1"/>
</dbReference>
<dbReference type="SUPFAM" id="SSF50998">
    <property type="entry name" value="Quinoprotein alcohol dehydrogenase-like"/>
    <property type="match status" value="1"/>
</dbReference>
<feature type="domain" description="BEACH" evidence="1">
    <location>
        <begin position="1445"/>
        <end position="1735"/>
    </location>
</feature>
<dbReference type="Proteomes" id="UP000187209">
    <property type="component" value="Unassembled WGS sequence"/>
</dbReference>
<accession>A0A1R2B5Y0</accession>
<dbReference type="InterPro" id="IPR011047">
    <property type="entry name" value="Quinoprotein_ADH-like_sf"/>
</dbReference>
<proteinExistence type="predicted"/>
<gene>
    <name evidence="3" type="ORF">SteCoe_29484</name>
</gene>
<dbReference type="Gene3D" id="1.10.1540.10">
    <property type="entry name" value="BEACH domain"/>
    <property type="match status" value="1"/>
</dbReference>
<dbReference type="GO" id="GO:0005829">
    <property type="term" value="C:cytosol"/>
    <property type="evidence" value="ECO:0007669"/>
    <property type="project" value="TreeGrafter"/>
</dbReference>
<evidence type="ECO:0000259" key="1">
    <source>
        <dbReference type="PROSITE" id="PS50197"/>
    </source>
</evidence>
<reference evidence="3 4" key="1">
    <citation type="submission" date="2016-11" db="EMBL/GenBank/DDBJ databases">
        <title>The macronuclear genome of Stentor coeruleus: a giant cell with tiny introns.</title>
        <authorList>
            <person name="Slabodnick M."/>
            <person name="Ruby J.G."/>
            <person name="Reiff S.B."/>
            <person name="Swart E.C."/>
            <person name="Gosai S."/>
            <person name="Prabakaran S."/>
            <person name="Witkowska E."/>
            <person name="Larue G.E."/>
            <person name="Fisher S."/>
            <person name="Freeman R.M."/>
            <person name="Gunawardena J."/>
            <person name="Chu W."/>
            <person name="Stover N.A."/>
            <person name="Gregory B.D."/>
            <person name="Nowacki M."/>
            <person name="Derisi J."/>
            <person name="Roy S.W."/>
            <person name="Marshall W.F."/>
            <person name="Sood P."/>
        </authorList>
    </citation>
    <scope>NUCLEOTIDE SEQUENCE [LARGE SCALE GENOMIC DNA]</scope>
    <source>
        <strain evidence="3">WM001</strain>
    </source>
</reference>
<dbReference type="PROSITE" id="PS51783">
    <property type="entry name" value="PH_BEACH"/>
    <property type="match status" value="1"/>
</dbReference>
<evidence type="ECO:0000313" key="3">
    <source>
        <dbReference type="EMBL" id="OMJ72146.1"/>
    </source>
</evidence>
<dbReference type="PANTHER" id="PTHR13743:SF112">
    <property type="entry name" value="BEACH DOMAIN-CONTAINING PROTEIN"/>
    <property type="match status" value="1"/>
</dbReference>
<dbReference type="InterPro" id="IPR000409">
    <property type="entry name" value="BEACH_dom"/>
</dbReference>
<evidence type="ECO:0000313" key="4">
    <source>
        <dbReference type="Proteomes" id="UP000187209"/>
    </source>
</evidence>
<sequence length="2027" mass="236872">MELFLTQYFSFPSKNIIEVSDLNAALDRAIESNLKEDLENFCHSYIEYIKEFNTQLKISNPSCEKILAITVDKLNLPVKKFSFPSDILLTIYTFYQNSQRQESPFFLLLILQFFKQFDDFIFQAFFPIVESLAGIILRQQKEVFFQEKNISEFFRILLNIKDLNTSDPIQPNVKECKLFYLFLETLIKSSKSEAHFLSKILKKEAYRPFLDKILPNLIDSLILYYETSQSKPPALYPLLLDLSSYPSNQPKVIKSRYKILQAFSLKNLNYHHIPKITNIILHHFPTIHDQFWPSYKSILSKTLKTKISSSNIINLIDNIHNSQSKSRIKLLETIKNSLNPESPIENIIKKYWVFNVESSYILKQKDPIFICKNELSIVLWVKIKKMCNECVVLEIADGIQAKFIVKLLNKNVMVEGIGNKFIFQAGTKEKLVGEIWNFIGIRISFKKRARINIRINKKDEDCEIQGKTIVEGNFNNLSLGSSIDQSMKFAGKIAGCIIFKNSLSESDIEYLHSTPYISKFIIPCNLETNILKQIKQNIVFMIYPEDKTPYLPSENSTNTVLTSQYIPCIGNSLYNALITVNSIESLSTFEFRQEDLYSYLEICTILFSLPNASCLLTKHFTEKFTHHINTFKYIIDINKYYIKFINAICIQEIQKKILYYFCMQNHKLVNGNNGDIEDFDTLVKLFKKYHNLNSSNVLILANILKPLADTQIAHVLKHLIDDLLSKTTVVSIIIILLKAENFTMIEGILELIENSSFEGQCDSFLTVFLMILKYPLNNYTYTSALKIIYAELSCMMESHNKKNTDTAMEALKFIKERFTSFNALMSCLEYFGIKSQQYNSIVKREFFDIVLCKTRYLQDLDGFNKLISFLSENTEKLNSYVLRRDIFPQWLIDLYKISDNFAGKLAMFIFAHGNIALFSEKLIAFFYKIKDSPSSFDLYCDAFMQFLDNEQLEDVEFFVEFMRVLEFWDLSQVKLQRLSVVLAKMTNLGIENGTFNIMPSITNDPVYCPSRHGLRLILKFLIKLGQFQSLACVNCMRVILSSNNYFKSLATFAQEERKSSENTLSIYLFGVLCEFVYKKDRPFHEFFDVFVKNTDIFTKLMNFFSTIRNESIQYCANMIMSNNLRSTASVYLDKKSQEFFALSLEKAHFVLLQAKDSPLIEAIFSVDWIIHIHYVIVVLVVLPFKNIEIPKPKVKFLEQDNWTGNFNNKFEELLNAVTTESFEEEQRFVLNYLSTQARYYSKLRVYRKDESKRFIGGKYYVRNKSDKIFRWSLLKFTDKDFGFDLNASRLFHESILRSEAINEFDSRLYQSIYLLPSLTSHIPQEIASNNNFIKLDCEQIKITGSYFGSIKISKYYIEFECKGKLKNQQKYLGSALEFTKKRKKCLYTWSNNEILEILSRRFIHKNSAFEVFLKNGKSCFFNVFTDEAQSKAFSLLKQWKNVLIYDEIPLHLISEYTNNWSIGKISTLEYLLALNKYAGRSFNDISQYPVFPWVIKDFSSSEINVDNPKIYRDFAYSIGSQDANKRAQLKQKCSMLDEDFGIYHYGQHYSNPGIVLYYFIRLEPYTTQSKILQEGHFDNADRTFFSMQIAWESTQIGSGDTKELIPELFYFPYIFENINTISIGINQRFNRDSAKFILPEWAENSWDFIRKHRKCLESTYTNNNIHMWIDLIFGYKQMGDQAESCYNLFHPITYSTFYTKYIESYDIKEYPCVIDQAYHFGQTPQQIFKKPHPKRKFLNADTVFDIWKKKGKVEIRVLNYQKNANIINAVTGKNFVVIMICVGEELKLVKYDNFYKSVGKGKEVGVKGVKVSDFKKILMGLWNEFIVTAGYLDKTVRMHSFEGEMVYVLYYHPNPVQAIYVEKFLYTADISIVSWSKETDIYKKYFGHRKYIMNLCCSELFNIMVSSDIENKILIHAIDTCEILHSLSFPVMNIFISKLYFIVFIDVLEIKIYSFEGNLLWNILVDNPQNCLLNDFGDYLAFSKNHELVVCDLLESSFCVHPVENLRKFVLGDMDKIIVCFTQMLKI</sequence>
<keyword evidence="4" id="KW-1185">Reference proteome</keyword>
<dbReference type="CDD" id="cd06071">
    <property type="entry name" value="Beach"/>
    <property type="match status" value="1"/>
</dbReference>